<dbReference type="PROSITE" id="PS00455">
    <property type="entry name" value="AMP_BINDING"/>
    <property type="match status" value="1"/>
</dbReference>
<keyword evidence="5" id="KW-1185">Reference proteome</keyword>
<evidence type="ECO:0000259" key="3">
    <source>
        <dbReference type="Pfam" id="PF16177"/>
    </source>
</evidence>
<dbReference type="AlphaFoldDB" id="A0A3A2ZLB0"/>
<dbReference type="PANTHER" id="PTHR42921">
    <property type="entry name" value="ACETOACETYL-COA SYNTHETASE"/>
    <property type="match status" value="1"/>
</dbReference>
<dbReference type="OrthoDB" id="10253869at2759"/>
<dbReference type="InterPro" id="IPR042099">
    <property type="entry name" value="ANL_N_sf"/>
</dbReference>
<dbReference type="Pfam" id="PF00501">
    <property type="entry name" value="AMP-binding"/>
    <property type="match status" value="1"/>
</dbReference>
<dbReference type="InterPro" id="IPR032387">
    <property type="entry name" value="ACAS_N"/>
</dbReference>
<sequence length="428" mass="48082">MPLINETGQHDESMGAKELWRPLSPQSTQIYDFMTKISQKYGLSFDNYNDLWKWSVTETSKFWEEIWHYTSVKAHKPYDRVLESGKPLFPRPRFFEGSKLNFAENLLYPANAPDEDSIAIIGATEADREFVSWKELRERVRQCTNAMKSAGVQSGDRIAGFLGNHANTVVAMLAATSIGAFWTAVSPDTGVHAVLERLKQIEPKILFADNASLYNGKVHEAYAKISQIVPELPLLEQLVIFPAIKSVEFNLDEVKPQKGTVCMYETFLSTAQDPSAPLEFASLDADHPVYILYSSGTTGAPKPIVHGSLGTLLQHKKEHTLHCDIRPGDRLFYFTTVTWMMWHWLVSGLASGATIVLYDGSPFRPMDPEGGKGEMAMPRLIDELQITHFGTSAKYLSVLEQASLNPRKHHNRPVTFQTLRPSSVLGHR</sequence>
<comment type="similarity">
    <text evidence="1">Belongs to the ATP-dependent AMP-binding enzyme family.</text>
</comment>
<reference evidence="5" key="1">
    <citation type="submission" date="2017-02" db="EMBL/GenBank/DDBJ databases">
        <authorList>
            <person name="Tafer H."/>
            <person name="Lopandic K."/>
        </authorList>
    </citation>
    <scope>NUCLEOTIDE SEQUENCE [LARGE SCALE GENOMIC DNA]</scope>
    <source>
        <strain evidence="5">CBS 366.77</strain>
    </source>
</reference>
<name>A0A3A2ZLB0_9EURO</name>
<protein>
    <submittedName>
        <fullName evidence="4">Acetoacetyl-CoA synthase</fullName>
    </submittedName>
</protein>
<evidence type="ECO:0000313" key="5">
    <source>
        <dbReference type="Proteomes" id="UP000266188"/>
    </source>
</evidence>
<dbReference type="Pfam" id="PF16177">
    <property type="entry name" value="ACAS_N"/>
    <property type="match status" value="1"/>
</dbReference>
<feature type="domain" description="Acetyl-coenzyme A synthetase N-terminal" evidence="3">
    <location>
        <begin position="48"/>
        <end position="105"/>
    </location>
</feature>
<feature type="domain" description="AMP-dependent synthetase/ligase" evidence="2">
    <location>
        <begin position="116"/>
        <end position="399"/>
    </location>
</feature>
<dbReference type="EMBL" id="MVGC01000100">
    <property type="protein sequence ID" value="RJE23932.1"/>
    <property type="molecule type" value="Genomic_DNA"/>
</dbReference>
<accession>A0A3A2ZLB0</accession>
<organism evidence="4 5">
    <name type="scientific">Aspergillus sclerotialis</name>
    <dbReference type="NCBI Taxonomy" id="2070753"/>
    <lineage>
        <taxon>Eukaryota</taxon>
        <taxon>Fungi</taxon>
        <taxon>Dikarya</taxon>
        <taxon>Ascomycota</taxon>
        <taxon>Pezizomycotina</taxon>
        <taxon>Eurotiomycetes</taxon>
        <taxon>Eurotiomycetidae</taxon>
        <taxon>Eurotiales</taxon>
        <taxon>Aspergillaceae</taxon>
        <taxon>Aspergillus</taxon>
        <taxon>Aspergillus subgen. Polypaecilum</taxon>
    </lineage>
</organism>
<comment type="caution">
    <text evidence="4">The sequence shown here is derived from an EMBL/GenBank/DDBJ whole genome shotgun (WGS) entry which is preliminary data.</text>
</comment>
<evidence type="ECO:0000259" key="2">
    <source>
        <dbReference type="Pfam" id="PF00501"/>
    </source>
</evidence>
<dbReference type="InterPro" id="IPR000873">
    <property type="entry name" value="AMP-dep_synth/lig_dom"/>
</dbReference>
<proteinExistence type="inferred from homology"/>
<dbReference type="GO" id="GO:0030729">
    <property type="term" value="F:acetoacetate-CoA ligase activity"/>
    <property type="evidence" value="ECO:0007669"/>
    <property type="project" value="TreeGrafter"/>
</dbReference>
<evidence type="ECO:0000313" key="4">
    <source>
        <dbReference type="EMBL" id="RJE23932.1"/>
    </source>
</evidence>
<dbReference type="Proteomes" id="UP000266188">
    <property type="component" value="Unassembled WGS sequence"/>
</dbReference>
<dbReference type="PANTHER" id="PTHR42921:SF1">
    <property type="entry name" value="ACETOACETYL-COA SYNTHETASE"/>
    <property type="match status" value="1"/>
</dbReference>
<dbReference type="Gene3D" id="3.40.50.12780">
    <property type="entry name" value="N-terminal domain of ligase-like"/>
    <property type="match status" value="1"/>
</dbReference>
<dbReference type="InterPro" id="IPR020845">
    <property type="entry name" value="AMP-binding_CS"/>
</dbReference>
<dbReference type="SUPFAM" id="SSF56801">
    <property type="entry name" value="Acetyl-CoA synthetase-like"/>
    <property type="match status" value="1"/>
</dbReference>
<evidence type="ECO:0000256" key="1">
    <source>
        <dbReference type="ARBA" id="ARBA00006432"/>
    </source>
</evidence>
<gene>
    <name evidence="4" type="ORF">PHISCL_03748</name>
</gene>
<dbReference type="STRING" id="2070753.A0A3A2ZLB0"/>